<dbReference type="InterPro" id="IPR050807">
    <property type="entry name" value="TransReg_Diox_bact_type"/>
</dbReference>
<dbReference type="OrthoDB" id="9805356at2"/>
<gene>
    <name evidence="3" type="ORF">FKG95_11870</name>
</gene>
<dbReference type="CDD" id="cd02209">
    <property type="entry name" value="cupin_XRE_C"/>
    <property type="match status" value="1"/>
</dbReference>
<feature type="domain" description="HTH cro/C1-type" evidence="2">
    <location>
        <begin position="18"/>
        <end position="72"/>
    </location>
</feature>
<protein>
    <submittedName>
        <fullName evidence="3">Helix-turn-helix transcriptional regulator</fullName>
    </submittedName>
</protein>
<dbReference type="SUPFAM" id="SSF51182">
    <property type="entry name" value="RmlC-like cupins"/>
    <property type="match status" value="1"/>
</dbReference>
<reference evidence="3 4" key="1">
    <citation type="submission" date="2019-06" db="EMBL/GenBank/DDBJ databases">
        <title>Whole genome sequence for Rhodospirillaceae sp. R148.</title>
        <authorList>
            <person name="Wang G."/>
        </authorList>
    </citation>
    <scope>NUCLEOTIDE SEQUENCE [LARGE SCALE GENOMIC DNA]</scope>
    <source>
        <strain evidence="3 4">R148</strain>
    </source>
</reference>
<dbReference type="EMBL" id="VHSH01000003">
    <property type="protein sequence ID" value="TQV80839.1"/>
    <property type="molecule type" value="Genomic_DNA"/>
</dbReference>
<dbReference type="CDD" id="cd00093">
    <property type="entry name" value="HTH_XRE"/>
    <property type="match status" value="1"/>
</dbReference>
<sequence length="196" mass="21907">MREPETSEATDLAIGVALRALREEQGLSARNLALASGVSASMVSRIESGQVSPSISTLNALSRTLNVPLVSLFRETTTNHTDFTFVRSGEGLRSTRIVEQHEHEFINLAFHTRHDLQFEARRVTLRRQTARPPIYVGHGVVFIYVLAGEAVYGYGDRDMVMKAGDSLSLDSELSHGFRRVVSEEFTFLTVQAERRR</sequence>
<dbReference type="PANTHER" id="PTHR46797:SF1">
    <property type="entry name" value="METHYLPHOSPHONATE SYNTHASE"/>
    <property type="match status" value="1"/>
</dbReference>
<evidence type="ECO:0000313" key="4">
    <source>
        <dbReference type="Proteomes" id="UP000315252"/>
    </source>
</evidence>
<dbReference type="PANTHER" id="PTHR46797">
    <property type="entry name" value="HTH-TYPE TRANSCRIPTIONAL REGULATOR"/>
    <property type="match status" value="1"/>
</dbReference>
<dbReference type="AlphaFoldDB" id="A0A545TUF2"/>
<dbReference type="Proteomes" id="UP000315252">
    <property type="component" value="Unassembled WGS sequence"/>
</dbReference>
<accession>A0A545TUF2</accession>
<evidence type="ECO:0000259" key="2">
    <source>
        <dbReference type="PROSITE" id="PS50943"/>
    </source>
</evidence>
<dbReference type="Gene3D" id="2.60.120.10">
    <property type="entry name" value="Jelly Rolls"/>
    <property type="match status" value="1"/>
</dbReference>
<dbReference type="PROSITE" id="PS50943">
    <property type="entry name" value="HTH_CROC1"/>
    <property type="match status" value="1"/>
</dbReference>
<organism evidence="3 4">
    <name type="scientific">Denitrobaculum tricleocarpae</name>
    <dbReference type="NCBI Taxonomy" id="2591009"/>
    <lineage>
        <taxon>Bacteria</taxon>
        <taxon>Pseudomonadati</taxon>
        <taxon>Pseudomonadota</taxon>
        <taxon>Alphaproteobacteria</taxon>
        <taxon>Rhodospirillales</taxon>
        <taxon>Rhodospirillaceae</taxon>
        <taxon>Denitrobaculum</taxon>
    </lineage>
</organism>
<dbReference type="InterPro" id="IPR013096">
    <property type="entry name" value="Cupin_2"/>
</dbReference>
<dbReference type="Pfam" id="PF01381">
    <property type="entry name" value="HTH_3"/>
    <property type="match status" value="1"/>
</dbReference>
<dbReference type="SMART" id="SM00530">
    <property type="entry name" value="HTH_XRE"/>
    <property type="match status" value="1"/>
</dbReference>
<keyword evidence="4" id="KW-1185">Reference proteome</keyword>
<dbReference type="InterPro" id="IPR001387">
    <property type="entry name" value="Cro/C1-type_HTH"/>
</dbReference>
<dbReference type="GO" id="GO:0003700">
    <property type="term" value="F:DNA-binding transcription factor activity"/>
    <property type="evidence" value="ECO:0007669"/>
    <property type="project" value="TreeGrafter"/>
</dbReference>
<dbReference type="GO" id="GO:0003677">
    <property type="term" value="F:DNA binding"/>
    <property type="evidence" value="ECO:0007669"/>
    <property type="project" value="UniProtKB-KW"/>
</dbReference>
<dbReference type="InterPro" id="IPR011051">
    <property type="entry name" value="RmlC_Cupin_sf"/>
</dbReference>
<dbReference type="InterPro" id="IPR014710">
    <property type="entry name" value="RmlC-like_jellyroll"/>
</dbReference>
<comment type="caution">
    <text evidence="3">The sequence shown here is derived from an EMBL/GenBank/DDBJ whole genome shotgun (WGS) entry which is preliminary data.</text>
</comment>
<name>A0A545TUF2_9PROT</name>
<evidence type="ECO:0000313" key="3">
    <source>
        <dbReference type="EMBL" id="TQV80839.1"/>
    </source>
</evidence>
<dbReference type="SUPFAM" id="SSF47413">
    <property type="entry name" value="lambda repressor-like DNA-binding domains"/>
    <property type="match status" value="1"/>
</dbReference>
<evidence type="ECO:0000256" key="1">
    <source>
        <dbReference type="ARBA" id="ARBA00023125"/>
    </source>
</evidence>
<keyword evidence="1" id="KW-0238">DNA-binding</keyword>
<dbReference type="Gene3D" id="1.10.260.40">
    <property type="entry name" value="lambda repressor-like DNA-binding domains"/>
    <property type="match status" value="1"/>
</dbReference>
<dbReference type="Pfam" id="PF07883">
    <property type="entry name" value="Cupin_2"/>
    <property type="match status" value="1"/>
</dbReference>
<proteinExistence type="predicted"/>
<dbReference type="RefSeq" id="WP_142896553.1">
    <property type="nucleotide sequence ID" value="NZ_ML660054.1"/>
</dbReference>
<dbReference type="InterPro" id="IPR010982">
    <property type="entry name" value="Lambda_DNA-bd_dom_sf"/>
</dbReference>
<dbReference type="GO" id="GO:0005829">
    <property type="term" value="C:cytosol"/>
    <property type="evidence" value="ECO:0007669"/>
    <property type="project" value="TreeGrafter"/>
</dbReference>